<dbReference type="SMART" id="SM00015">
    <property type="entry name" value="IQ"/>
    <property type="match status" value="1"/>
</dbReference>
<dbReference type="InterPro" id="IPR000048">
    <property type="entry name" value="IQ_motif_EF-hand-BS"/>
</dbReference>
<dbReference type="AlphaFoldDB" id="J3M0D6"/>
<evidence type="ECO:0000313" key="5">
    <source>
        <dbReference type="Proteomes" id="UP000006038"/>
    </source>
</evidence>
<dbReference type="HOGENOM" id="CLU_115605_0_0_1"/>
<dbReference type="Gene3D" id="1.20.5.190">
    <property type="match status" value="1"/>
</dbReference>
<keyword evidence="1" id="KW-0112">Calmodulin-binding</keyword>
<accession>J3M0D6</accession>
<feature type="region of interest" description="Disordered" evidence="3">
    <location>
        <begin position="14"/>
        <end position="98"/>
    </location>
</feature>
<keyword evidence="5" id="KW-1185">Reference proteome</keyword>
<dbReference type="Proteomes" id="UP000006038">
    <property type="component" value="Chromosome 4"/>
</dbReference>
<proteinExistence type="inferred from homology"/>
<sequence length="172" mass="19041">MARSRLLCCLGTRRRANASPPQRQDSFGVNVAKKSSRGSGTGASQSQPRPRRRWTGRMDRAFFGRSPPCGQTAVAPDSGVVEPVGKEARDGAVNREEFSREEAEAATIQAGFRGHLARRAFRALRSLVKLQALARGAYVRKQAGVAIRFMKVLVRLQVRVRARQLLHMSKDQ</sequence>
<name>J3M0D6_ORYBR</name>
<evidence type="ECO:0008006" key="6">
    <source>
        <dbReference type="Google" id="ProtNLM"/>
    </source>
</evidence>
<dbReference type="Gramene" id="OB04G28610.1">
    <property type="protein sequence ID" value="OB04G28610.1"/>
    <property type="gene ID" value="OB04G28610"/>
</dbReference>
<feature type="compositionally biased region" description="Basic and acidic residues" evidence="3">
    <location>
        <begin position="84"/>
        <end position="98"/>
    </location>
</feature>
<evidence type="ECO:0000256" key="1">
    <source>
        <dbReference type="ARBA" id="ARBA00022860"/>
    </source>
</evidence>
<reference evidence="4" key="2">
    <citation type="submission" date="2013-04" db="UniProtKB">
        <authorList>
            <consortium name="EnsemblPlants"/>
        </authorList>
    </citation>
    <scope>IDENTIFICATION</scope>
</reference>
<reference evidence="4" key="1">
    <citation type="journal article" date="2013" name="Nat. Commun.">
        <title>Whole-genome sequencing of Oryza brachyantha reveals mechanisms underlying Oryza genome evolution.</title>
        <authorList>
            <person name="Chen J."/>
            <person name="Huang Q."/>
            <person name="Gao D."/>
            <person name="Wang J."/>
            <person name="Lang Y."/>
            <person name="Liu T."/>
            <person name="Li B."/>
            <person name="Bai Z."/>
            <person name="Luis Goicoechea J."/>
            <person name="Liang C."/>
            <person name="Chen C."/>
            <person name="Zhang W."/>
            <person name="Sun S."/>
            <person name="Liao Y."/>
            <person name="Zhang X."/>
            <person name="Yang L."/>
            <person name="Song C."/>
            <person name="Wang M."/>
            <person name="Shi J."/>
            <person name="Liu G."/>
            <person name="Liu J."/>
            <person name="Zhou H."/>
            <person name="Zhou W."/>
            <person name="Yu Q."/>
            <person name="An N."/>
            <person name="Chen Y."/>
            <person name="Cai Q."/>
            <person name="Wang B."/>
            <person name="Liu B."/>
            <person name="Min J."/>
            <person name="Huang Y."/>
            <person name="Wu H."/>
            <person name="Li Z."/>
            <person name="Zhang Y."/>
            <person name="Yin Y."/>
            <person name="Song W."/>
            <person name="Jiang J."/>
            <person name="Jackson S.A."/>
            <person name="Wing R.A."/>
            <person name="Wang J."/>
            <person name="Chen M."/>
        </authorList>
    </citation>
    <scope>NUCLEOTIDE SEQUENCE [LARGE SCALE GENOMIC DNA]</scope>
    <source>
        <strain evidence="4">cv. IRGC 101232</strain>
    </source>
</reference>
<organism evidence="4">
    <name type="scientific">Oryza brachyantha</name>
    <name type="common">malo sina</name>
    <dbReference type="NCBI Taxonomy" id="4533"/>
    <lineage>
        <taxon>Eukaryota</taxon>
        <taxon>Viridiplantae</taxon>
        <taxon>Streptophyta</taxon>
        <taxon>Embryophyta</taxon>
        <taxon>Tracheophyta</taxon>
        <taxon>Spermatophyta</taxon>
        <taxon>Magnoliopsida</taxon>
        <taxon>Liliopsida</taxon>
        <taxon>Poales</taxon>
        <taxon>Poaceae</taxon>
        <taxon>BOP clade</taxon>
        <taxon>Oryzoideae</taxon>
        <taxon>Oryzeae</taxon>
        <taxon>Oryzinae</taxon>
        <taxon>Oryza</taxon>
    </lineage>
</organism>
<dbReference type="Pfam" id="PF00612">
    <property type="entry name" value="IQ"/>
    <property type="match status" value="1"/>
</dbReference>
<protein>
    <recommendedName>
        <fullName evidence="6">DUF4005 domain-containing protein</fullName>
    </recommendedName>
</protein>
<dbReference type="STRING" id="4533.J3M0D6"/>
<evidence type="ECO:0000313" key="4">
    <source>
        <dbReference type="EnsemblPlants" id="OB04G28610.1"/>
    </source>
</evidence>
<dbReference type="OMA" id="RSNLLCC"/>
<dbReference type="PANTHER" id="PTHR32295">
    <property type="entry name" value="IQ-DOMAIN 5-RELATED"/>
    <property type="match status" value="1"/>
</dbReference>
<comment type="similarity">
    <text evidence="2">Belongs to the IQD family.</text>
</comment>
<evidence type="ECO:0000256" key="2">
    <source>
        <dbReference type="ARBA" id="ARBA00024341"/>
    </source>
</evidence>
<dbReference type="PANTHER" id="PTHR32295:SF108">
    <property type="entry name" value="PROTEIN IQ-DOMAIN 20"/>
    <property type="match status" value="1"/>
</dbReference>
<dbReference type="EnsemblPlants" id="OB04G28610.1">
    <property type="protein sequence ID" value="OB04G28610.1"/>
    <property type="gene ID" value="OB04G28610"/>
</dbReference>
<dbReference type="PROSITE" id="PS50096">
    <property type="entry name" value="IQ"/>
    <property type="match status" value="2"/>
</dbReference>
<evidence type="ECO:0000256" key="3">
    <source>
        <dbReference type="SAM" id="MobiDB-lite"/>
    </source>
</evidence>
<dbReference type="GO" id="GO:0005516">
    <property type="term" value="F:calmodulin binding"/>
    <property type="evidence" value="ECO:0007669"/>
    <property type="project" value="UniProtKB-KW"/>
</dbReference>